<keyword evidence="2" id="KW-1185">Reference proteome</keyword>
<organism evidence="1 2">
    <name type="scientific">Saguinus oedipus</name>
    <name type="common">Cotton-top tamarin</name>
    <name type="synonym">Oedipomidas oedipus</name>
    <dbReference type="NCBI Taxonomy" id="9490"/>
    <lineage>
        <taxon>Eukaryota</taxon>
        <taxon>Metazoa</taxon>
        <taxon>Chordata</taxon>
        <taxon>Craniata</taxon>
        <taxon>Vertebrata</taxon>
        <taxon>Euteleostomi</taxon>
        <taxon>Mammalia</taxon>
        <taxon>Eutheria</taxon>
        <taxon>Euarchontoglires</taxon>
        <taxon>Primates</taxon>
        <taxon>Haplorrhini</taxon>
        <taxon>Platyrrhini</taxon>
        <taxon>Cebidae</taxon>
        <taxon>Callitrichinae</taxon>
        <taxon>Saguinus</taxon>
    </lineage>
</organism>
<dbReference type="Proteomes" id="UP001266305">
    <property type="component" value="Unassembled WGS sequence"/>
</dbReference>
<sequence>MGEPPDCIIVQTPRVTYTHLDGEASCVIVQTPRVTYTHLDGGASCVIVQTPRVTYTHLDGGASCVIVQIPRVTYTHLDGGASCVIVQTPRSAETTGYDEWTKDQLENSGTLPANPSHAHMYAHECTHNSLSDSLNSFIISFLHIWDCDLNQKQGVCVSLLCDAETLSRVTCADAGGSHPPWLHE</sequence>
<evidence type="ECO:0000313" key="2">
    <source>
        <dbReference type="Proteomes" id="UP001266305"/>
    </source>
</evidence>
<gene>
    <name evidence="1" type="ORF">P7K49_014885</name>
</gene>
<dbReference type="EMBL" id="JASSZA010000007">
    <property type="protein sequence ID" value="KAK2105371.1"/>
    <property type="molecule type" value="Genomic_DNA"/>
</dbReference>
<name>A0ABQ9V7N6_SAGOE</name>
<accession>A0ABQ9V7N6</accession>
<reference evidence="1 2" key="1">
    <citation type="submission" date="2023-05" db="EMBL/GenBank/DDBJ databases">
        <title>B98-5 Cell Line De Novo Hybrid Assembly: An Optical Mapping Approach.</title>
        <authorList>
            <person name="Kananen K."/>
            <person name="Auerbach J.A."/>
            <person name="Kautto E."/>
            <person name="Blachly J.S."/>
        </authorList>
    </citation>
    <scope>NUCLEOTIDE SEQUENCE [LARGE SCALE GENOMIC DNA]</scope>
    <source>
        <strain evidence="1">B95-8</strain>
        <tissue evidence="1">Cell line</tissue>
    </source>
</reference>
<evidence type="ECO:0000313" key="1">
    <source>
        <dbReference type="EMBL" id="KAK2105371.1"/>
    </source>
</evidence>
<comment type="caution">
    <text evidence="1">The sequence shown here is derived from an EMBL/GenBank/DDBJ whole genome shotgun (WGS) entry which is preliminary data.</text>
</comment>
<proteinExistence type="predicted"/>
<protein>
    <submittedName>
        <fullName evidence="1">Uncharacterized protein</fullName>
    </submittedName>
</protein>